<dbReference type="CDD" id="cd03116">
    <property type="entry name" value="MobB"/>
    <property type="match status" value="1"/>
</dbReference>
<evidence type="ECO:0000313" key="3">
    <source>
        <dbReference type="Proteomes" id="UP001305521"/>
    </source>
</evidence>
<reference evidence="2 3" key="1">
    <citation type="submission" date="2023-11" db="EMBL/GenBank/DDBJ databases">
        <title>Arctic aerobic anoxygenic photoheterotroph Sediminicoccus rosea KRV36 adapts its photosynthesis to long days of polar summer.</title>
        <authorList>
            <person name="Tomasch J."/>
            <person name="Kopejtka K."/>
            <person name="Bily T."/>
            <person name="Gardiner A.T."/>
            <person name="Gardian Z."/>
            <person name="Shivaramu S."/>
            <person name="Koblizek M."/>
            <person name="Engelhardt F."/>
            <person name="Kaftan D."/>
        </authorList>
    </citation>
    <scope>NUCLEOTIDE SEQUENCE [LARGE SCALE GENOMIC DNA]</scope>
    <source>
        <strain evidence="2 3">R-30</strain>
    </source>
</reference>
<proteinExistence type="predicted"/>
<dbReference type="InterPro" id="IPR004435">
    <property type="entry name" value="MobB_dom"/>
</dbReference>
<gene>
    <name evidence="2" type="primary">mobB</name>
    <name evidence="2" type="ORF">R9Z33_01595</name>
</gene>
<dbReference type="Proteomes" id="UP001305521">
    <property type="component" value="Chromosome"/>
</dbReference>
<organism evidence="2 3">
    <name type="scientific">Sediminicoccus rosea</name>
    <dbReference type="NCBI Taxonomy" id="1225128"/>
    <lineage>
        <taxon>Bacteria</taxon>
        <taxon>Pseudomonadati</taxon>
        <taxon>Pseudomonadota</taxon>
        <taxon>Alphaproteobacteria</taxon>
        <taxon>Acetobacterales</taxon>
        <taxon>Roseomonadaceae</taxon>
        <taxon>Sediminicoccus</taxon>
    </lineage>
</organism>
<dbReference type="SUPFAM" id="SSF52540">
    <property type="entry name" value="P-loop containing nucleoside triphosphate hydrolases"/>
    <property type="match status" value="1"/>
</dbReference>
<sequence>MRIIGLAGWSGAGKTTLLTRLIPELRGRGLRVSTLKHAHHAFDVDQPGKDSFEHRAAGASQVLVASAKRWALMTEHRDAPEPALAELLTHLSPVDLVIIEGFKREAHPKIEVHRAANGKPWLHPEDPRIGLVASDVAPPPGAPAWVSLDDIPAIADAALRLAVDYR</sequence>
<protein>
    <submittedName>
        <fullName evidence="2">Molybdopterin-guanine dinucleotide biosynthesis protein B</fullName>
    </submittedName>
</protein>
<dbReference type="NCBIfam" id="TIGR00176">
    <property type="entry name" value="mobB"/>
    <property type="match status" value="1"/>
</dbReference>
<accession>A0ABZ0PIN1</accession>
<dbReference type="EMBL" id="CP137852">
    <property type="protein sequence ID" value="WPB85578.1"/>
    <property type="molecule type" value="Genomic_DNA"/>
</dbReference>
<dbReference type="InterPro" id="IPR052539">
    <property type="entry name" value="MGD_biosynthesis_adapter"/>
</dbReference>
<dbReference type="Pfam" id="PF03205">
    <property type="entry name" value="MobB"/>
    <property type="match status" value="1"/>
</dbReference>
<dbReference type="Gene3D" id="3.40.50.300">
    <property type="entry name" value="P-loop containing nucleotide triphosphate hydrolases"/>
    <property type="match status" value="1"/>
</dbReference>
<dbReference type="RefSeq" id="WP_318649548.1">
    <property type="nucleotide sequence ID" value="NZ_CP137852.1"/>
</dbReference>
<feature type="domain" description="Molybdopterin-guanine dinucleotide biosynthesis protein B (MobB)" evidence="1">
    <location>
        <begin position="3"/>
        <end position="135"/>
    </location>
</feature>
<evidence type="ECO:0000259" key="1">
    <source>
        <dbReference type="Pfam" id="PF03205"/>
    </source>
</evidence>
<dbReference type="PANTHER" id="PTHR40072:SF1">
    <property type="entry name" value="MOLYBDOPTERIN-GUANINE DINUCLEOTIDE BIOSYNTHESIS ADAPTER PROTEIN"/>
    <property type="match status" value="1"/>
</dbReference>
<name>A0ABZ0PIN1_9PROT</name>
<evidence type="ECO:0000313" key="2">
    <source>
        <dbReference type="EMBL" id="WPB85578.1"/>
    </source>
</evidence>
<keyword evidence="3" id="KW-1185">Reference proteome</keyword>
<dbReference type="InterPro" id="IPR027417">
    <property type="entry name" value="P-loop_NTPase"/>
</dbReference>
<dbReference type="PANTHER" id="PTHR40072">
    <property type="entry name" value="MOLYBDOPTERIN-GUANINE DINUCLEOTIDE BIOSYNTHESIS ADAPTER PROTEIN-RELATED"/>
    <property type="match status" value="1"/>
</dbReference>